<proteinExistence type="predicted"/>
<feature type="transmembrane region" description="Helical" evidence="1">
    <location>
        <begin position="39"/>
        <end position="57"/>
    </location>
</feature>
<evidence type="ECO:0000313" key="3">
    <source>
        <dbReference type="Proteomes" id="UP000593846"/>
    </source>
</evidence>
<dbReference type="InterPro" id="IPR021499">
    <property type="entry name" value="DUF3153"/>
</dbReference>
<keyword evidence="1" id="KW-0812">Transmembrane</keyword>
<keyword evidence="1" id="KW-0472">Membrane</keyword>
<organism evidence="2 3">
    <name type="scientific">Anabaenopsis elenkinii CCIBt3563</name>
    <dbReference type="NCBI Taxonomy" id="2779889"/>
    <lineage>
        <taxon>Bacteria</taxon>
        <taxon>Bacillati</taxon>
        <taxon>Cyanobacteriota</taxon>
        <taxon>Cyanophyceae</taxon>
        <taxon>Nostocales</taxon>
        <taxon>Nodulariaceae</taxon>
        <taxon>Anabaenopsis</taxon>
    </lineage>
</organism>
<feature type="transmembrane region" description="Helical" evidence="1">
    <location>
        <begin position="253"/>
        <end position="278"/>
    </location>
</feature>
<dbReference type="EMBL" id="CP063311">
    <property type="protein sequence ID" value="QOV22735.1"/>
    <property type="molecule type" value="Genomic_DNA"/>
</dbReference>
<gene>
    <name evidence="2" type="ORF">IM676_19190</name>
</gene>
<feature type="transmembrane region" description="Helical" evidence="1">
    <location>
        <begin position="13"/>
        <end position="32"/>
    </location>
</feature>
<keyword evidence="1" id="KW-1133">Transmembrane helix</keyword>
<dbReference type="KEGG" id="aee:IM676_19190"/>
<accession>A0A7S6U2C7</accession>
<dbReference type="RefSeq" id="WP_200988352.1">
    <property type="nucleotide sequence ID" value="NZ_CP063311.1"/>
</dbReference>
<name>A0A7S6U2C7_9CYAN</name>
<dbReference type="AlphaFoldDB" id="A0A7S6U2C7"/>
<reference evidence="3" key="1">
    <citation type="submission" date="2020-10" db="EMBL/GenBank/DDBJ databases">
        <title>Genome-based taxonomic classification of the species Anabaenopsis elenkinii.</title>
        <authorList>
            <person name="Delbaje E."/>
            <person name="Andreote A.P.D."/>
            <person name="Pellegrinetti T.A."/>
            <person name="Cruz R.B."/>
            <person name="Branco L.H.Z."/>
            <person name="Fiore M.F."/>
        </authorList>
    </citation>
    <scope>NUCLEOTIDE SEQUENCE [LARGE SCALE GENOMIC DNA]</scope>
    <source>
        <strain evidence="3">CCIBt3563</strain>
    </source>
</reference>
<dbReference type="Proteomes" id="UP000593846">
    <property type="component" value="Chromosome"/>
</dbReference>
<dbReference type="Pfam" id="PF11353">
    <property type="entry name" value="DUF3153"/>
    <property type="match status" value="1"/>
</dbReference>
<evidence type="ECO:0000256" key="1">
    <source>
        <dbReference type="SAM" id="Phobius"/>
    </source>
</evidence>
<keyword evidence="3" id="KW-1185">Reference proteome</keyword>
<protein>
    <submittedName>
        <fullName evidence="2">DUF3153 domain-containing protein</fullName>
    </submittedName>
</protein>
<sequence>MNYPILKKILVKLTRALSFVLVKMALVVKLIARNFIHRIFVIKNPILWLVVLTSLLLTGCVEYDAGVNFNHSNSGEIVQHIKLGERLTSFSADSVSEWLSSIERRANQLEGKSQLISASEIIVKIPFSNAQELQEKFNDFFNSRGNEKAEGVQKSSESAPPKIESNLLIDQNNLILLVRNRLIYDLDLRSLTFIPSRGKVISDTESILDLKFTLNTPWGAKMIEDNETAIPPQKKGRELVWQMKPGQLNHVEVVFWLPNPLGIGGLLIILLIWGGIYLRYTFMPDPRIQFKSSSDSY</sequence>
<evidence type="ECO:0000313" key="2">
    <source>
        <dbReference type="EMBL" id="QOV22735.1"/>
    </source>
</evidence>